<gene>
    <name evidence="1" type="ORF">ACH5RR_040212</name>
</gene>
<dbReference type="AlphaFoldDB" id="A0ABD2XTZ4"/>
<sequence length="106" mass="11695">MSDVQQYGSSMIGKNSIAKGLEMEMVVGLPAQNIYKSGIGVHGKKNSVHNVVKFHSLDLDTKDLINDDGEFDCTRGCDIDDLNEIPKLAQEMVNESKIWVVLLLTT</sequence>
<proteinExistence type="predicted"/>
<reference evidence="1 2" key="1">
    <citation type="submission" date="2024-11" db="EMBL/GenBank/DDBJ databases">
        <title>A near-complete genome assembly of Cinchona calisaya.</title>
        <authorList>
            <person name="Lian D.C."/>
            <person name="Zhao X.W."/>
            <person name="Wei L."/>
        </authorList>
    </citation>
    <scope>NUCLEOTIDE SEQUENCE [LARGE SCALE GENOMIC DNA]</scope>
    <source>
        <tissue evidence="1">Nenye</tissue>
    </source>
</reference>
<evidence type="ECO:0000313" key="1">
    <source>
        <dbReference type="EMBL" id="KAL3497480.1"/>
    </source>
</evidence>
<dbReference type="EMBL" id="JBJUIK010000017">
    <property type="protein sequence ID" value="KAL3497480.1"/>
    <property type="molecule type" value="Genomic_DNA"/>
</dbReference>
<organism evidence="1 2">
    <name type="scientific">Cinchona calisaya</name>
    <dbReference type="NCBI Taxonomy" id="153742"/>
    <lineage>
        <taxon>Eukaryota</taxon>
        <taxon>Viridiplantae</taxon>
        <taxon>Streptophyta</taxon>
        <taxon>Embryophyta</taxon>
        <taxon>Tracheophyta</taxon>
        <taxon>Spermatophyta</taxon>
        <taxon>Magnoliopsida</taxon>
        <taxon>eudicotyledons</taxon>
        <taxon>Gunneridae</taxon>
        <taxon>Pentapetalae</taxon>
        <taxon>asterids</taxon>
        <taxon>lamiids</taxon>
        <taxon>Gentianales</taxon>
        <taxon>Rubiaceae</taxon>
        <taxon>Cinchonoideae</taxon>
        <taxon>Cinchoneae</taxon>
        <taxon>Cinchona</taxon>
    </lineage>
</organism>
<keyword evidence="2" id="KW-1185">Reference proteome</keyword>
<evidence type="ECO:0000313" key="2">
    <source>
        <dbReference type="Proteomes" id="UP001630127"/>
    </source>
</evidence>
<protein>
    <submittedName>
        <fullName evidence="1">Uncharacterized protein</fullName>
    </submittedName>
</protein>
<name>A0ABD2XTZ4_9GENT</name>
<comment type="caution">
    <text evidence="1">The sequence shown here is derived from an EMBL/GenBank/DDBJ whole genome shotgun (WGS) entry which is preliminary data.</text>
</comment>
<dbReference type="Proteomes" id="UP001630127">
    <property type="component" value="Unassembled WGS sequence"/>
</dbReference>
<accession>A0ABD2XTZ4</accession>